<feature type="compositionally biased region" description="Basic and acidic residues" evidence="2">
    <location>
        <begin position="143"/>
        <end position="152"/>
    </location>
</feature>
<feature type="region of interest" description="Disordered" evidence="2">
    <location>
        <begin position="364"/>
        <end position="394"/>
    </location>
</feature>
<feature type="compositionally biased region" description="Polar residues" evidence="2">
    <location>
        <begin position="123"/>
        <end position="132"/>
    </location>
</feature>
<gene>
    <name evidence="3" type="ORF">O0I10_000783</name>
</gene>
<name>A0AAD8DIJ3_9FUNG</name>
<evidence type="ECO:0000313" key="4">
    <source>
        <dbReference type="Proteomes" id="UP001234581"/>
    </source>
</evidence>
<evidence type="ECO:0000256" key="2">
    <source>
        <dbReference type="SAM" id="MobiDB-lite"/>
    </source>
</evidence>
<reference evidence="3 4" key="1">
    <citation type="submission" date="2023-03" db="EMBL/GenBank/DDBJ databases">
        <title>Genome sequence of Lichtheimia ornata CBS 291.66.</title>
        <authorList>
            <person name="Mohabir J.T."/>
            <person name="Shea T.P."/>
            <person name="Kurbessoian T."/>
            <person name="Berby B."/>
            <person name="Fontaine J."/>
            <person name="Livny J."/>
            <person name="Gnirke A."/>
            <person name="Stajich J.E."/>
            <person name="Cuomo C.A."/>
        </authorList>
    </citation>
    <scope>NUCLEOTIDE SEQUENCE [LARGE SCALE GENOMIC DNA]</scope>
    <source>
        <strain evidence="3">CBS 291.66</strain>
    </source>
</reference>
<proteinExistence type="inferred from homology"/>
<protein>
    <submittedName>
        <fullName evidence="3">Uncharacterized protein</fullName>
    </submittedName>
</protein>
<comment type="caution">
    <text evidence="3">The sequence shown here is derived from an EMBL/GenBank/DDBJ whole genome shotgun (WGS) entry which is preliminary data.</text>
</comment>
<dbReference type="Proteomes" id="UP001234581">
    <property type="component" value="Unassembled WGS sequence"/>
</dbReference>
<feature type="region of interest" description="Disordered" evidence="2">
    <location>
        <begin position="1"/>
        <end position="278"/>
    </location>
</feature>
<keyword evidence="4" id="KW-1185">Reference proteome</keyword>
<evidence type="ECO:0000256" key="1">
    <source>
        <dbReference type="ARBA" id="ARBA00006765"/>
    </source>
</evidence>
<organism evidence="3 4">
    <name type="scientific">Lichtheimia ornata</name>
    <dbReference type="NCBI Taxonomy" id="688661"/>
    <lineage>
        <taxon>Eukaryota</taxon>
        <taxon>Fungi</taxon>
        <taxon>Fungi incertae sedis</taxon>
        <taxon>Mucoromycota</taxon>
        <taxon>Mucoromycotina</taxon>
        <taxon>Mucoromycetes</taxon>
        <taxon>Mucorales</taxon>
        <taxon>Lichtheimiaceae</taxon>
        <taxon>Lichtheimia</taxon>
    </lineage>
</organism>
<comment type="similarity">
    <text evidence="1">Belongs to the caleosin family.</text>
</comment>
<dbReference type="Pfam" id="PF05042">
    <property type="entry name" value="Caleosin"/>
    <property type="match status" value="1"/>
</dbReference>
<feature type="compositionally biased region" description="Polar residues" evidence="2">
    <location>
        <begin position="1"/>
        <end position="10"/>
    </location>
</feature>
<dbReference type="EMBL" id="JARTCD010000002">
    <property type="protein sequence ID" value="KAJ8663540.1"/>
    <property type="molecule type" value="Genomic_DNA"/>
</dbReference>
<feature type="compositionally biased region" description="Low complexity" evidence="2">
    <location>
        <begin position="181"/>
        <end position="192"/>
    </location>
</feature>
<dbReference type="InterPro" id="IPR007736">
    <property type="entry name" value="Caleosin-related"/>
</dbReference>
<accession>A0AAD8DIJ3</accession>
<sequence length="570" mass="62963">MSNSEQNNSWADIAAHHKDKGGNKQRATDPSSSAASTTTNPEQRVPSIDDAPGGSSNNFPLPQETVKDKSPSSSGVSDLLNQSGELIDEEEANNTLSPERSYAFVSDFPSPQEAARREKAKSPTPSHTSSTGVGDLLNNNNNNEHKANKEDTTIPPHPARSFANVAGNKDFPNMPAPEENTLSSSTDSLSDLPDVKEMLSSPSVKVPPPPASQSFAKMAAKPAPVEEKPSERLEAIEQQNRQQRQQQKDALPQHTHDDFPTLQQANQMAENNVDHNQPKERAMFTEISKLSEAVDAAAADRPQEEDTATAPNDVKASFASVTGSNLDVAPPSASPQPVPQHPVFDEETVMLENTRREIRRWRQKEPGEEITPEMKPMEEQREERVKEREAETVGPAELEQRVQSFDRSKRGKITIWDTFRALRGLGYSCLTALPATFLLHLRLSPLTSPYRFPFFYRSISDLLTLPIYVNRVPAALTIGSPLLGGQRSHELVRKYGSETTTQGKSMRGLGFWAGMRGIGACENLRWWQFAPRIIHRLQWFMIYTMLQDPQSHLVSEGVLASLPSSSTSSA</sequence>
<feature type="compositionally biased region" description="Basic and acidic residues" evidence="2">
    <location>
        <begin position="375"/>
        <end position="391"/>
    </location>
</feature>
<dbReference type="RefSeq" id="XP_058348452.1">
    <property type="nucleotide sequence ID" value="XM_058480888.1"/>
</dbReference>
<dbReference type="AlphaFoldDB" id="A0AAD8DIJ3"/>
<feature type="compositionally biased region" description="Polar residues" evidence="2">
    <location>
        <begin position="261"/>
        <end position="270"/>
    </location>
</feature>
<dbReference type="GeneID" id="83208204"/>
<evidence type="ECO:0000313" key="3">
    <source>
        <dbReference type="EMBL" id="KAJ8663540.1"/>
    </source>
</evidence>
<feature type="compositionally biased region" description="Polar residues" evidence="2">
    <location>
        <begin position="71"/>
        <end position="84"/>
    </location>
</feature>
<feature type="compositionally biased region" description="Basic and acidic residues" evidence="2">
    <location>
        <begin position="224"/>
        <end position="235"/>
    </location>
</feature>
<feature type="compositionally biased region" description="Low complexity" evidence="2">
    <location>
        <begin position="28"/>
        <end position="39"/>
    </location>
</feature>